<keyword evidence="9 11" id="KW-0560">Oxidoreductase</keyword>
<dbReference type="Pfam" id="PF01593">
    <property type="entry name" value="Amino_oxidase"/>
    <property type="match status" value="1"/>
</dbReference>
<evidence type="ECO:0000256" key="6">
    <source>
        <dbReference type="ARBA" id="ARBA00019046"/>
    </source>
</evidence>
<dbReference type="UniPathway" id="UPA00252"/>
<protein>
    <recommendedName>
        <fullName evidence="6 11">Coproporphyrinogen III oxidase</fullName>
        <ecNumber evidence="5 11">1.3.3.15</ecNumber>
    </recommendedName>
</protein>
<evidence type="ECO:0000256" key="1">
    <source>
        <dbReference type="ARBA" id="ARBA00001755"/>
    </source>
</evidence>
<dbReference type="EC" id="1.3.3.15" evidence="5 11"/>
<evidence type="ECO:0000256" key="8">
    <source>
        <dbReference type="ARBA" id="ARBA00022827"/>
    </source>
</evidence>
<dbReference type="SUPFAM" id="SSF54373">
    <property type="entry name" value="FAD-linked reductases, C-terminal domain"/>
    <property type="match status" value="1"/>
</dbReference>
<dbReference type="InterPro" id="IPR002937">
    <property type="entry name" value="Amino_oxidase"/>
</dbReference>
<evidence type="ECO:0000256" key="2">
    <source>
        <dbReference type="ARBA" id="ARBA00001974"/>
    </source>
</evidence>
<comment type="catalytic activity">
    <reaction evidence="1">
        <text>coproporphyrinogen III + 3 O2 = coproporphyrin III + 3 H2O2</text>
        <dbReference type="Rhea" id="RHEA:43436"/>
        <dbReference type="ChEBI" id="CHEBI:15379"/>
        <dbReference type="ChEBI" id="CHEBI:16240"/>
        <dbReference type="ChEBI" id="CHEBI:57309"/>
        <dbReference type="ChEBI" id="CHEBI:131725"/>
        <dbReference type="EC" id="1.3.3.15"/>
    </reaction>
    <physiologicalReaction direction="left-to-right" evidence="1">
        <dbReference type="Rhea" id="RHEA:43437"/>
    </physiologicalReaction>
</comment>
<dbReference type="PANTHER" id="PTHR42923:SF3">
    <property type="entry name" value="PROTOPORPHYRINOGEN OXIDASE"/>
    <property type="match status" value="1"/>
</dbReference>
<dbReference type="RefSeq" id="WP_126111023.1">
    <property type="nucleotide sequence ID" value="NZ_CP034465.1"/>
</dbReference>
<evidence type="ECO:0000259" key="12">
    <source>
        <dbReference type="Pfam" id="PF01593"/>
    </source>
</evidence>
<dbReference type="GO" id="GO:0004729">
    <property type="term" value="F:oxygen-dependent protoporphyrinogen oxidase activity"/>
    <property type="evidence" value="ECO:0007669"/>
    <property type="project" value="UniProtKB-UniRule"/>
</dbReference>
<keyword evidence="14" id="KW-1185">Reference proteome</keyword>
<keyword evidence="10 11" id="KW-0350">Heme biosynthesis</keyword>
<evidence type="ECO:0000256" key="10">
    <source>
        <dbReference type="ARBA" id="ARBA00023133"/>
    </source>
</evidence>
<evidence type="ECO:0000256" key="9">
    <source>
        <dbReference type="ARBA" id="ARBA00023002"/>
    </source>
</evidence>
<dbReference type="InterPro" id="IPR036188">
    <property type="entry name" value="FAD/NAD-bd_sf"/>
</dbReference>
<dbReference type="SUPFAM" id="SSF51905">
    <property type="entry name" value="FAD/NAD(P)-binding domain"/>
    <property type="match status" value="1"/>
</dbReference>
<evidence type="ECO:0000256" key="7">
    <source>
        <dbReference type="ARBA" id="ARBA00022630"/>
    </source>
</evidence>
<proteinExistence type="inferred from homology"/>
<evidence type="ECO:0000256" key="4">
    <source>
        <dbReference type="ARBA" id="ARBA00008310"/>
    </source>
</evidence>
<keyword evidence="7 11" id="KW-0285">Flavoprotein</keyword>
<feature type="domain" description="Amine oxidase" evidence="12">
    <location>
        <begin position="15"/>
        <end position="460"/>
    </location>
</feature>
<keyword evidence="8 11" id="KW-0274">FAD</keyword>
<reference evidence="14" key="1">
    <citation type="submission" date="2018-12" db="EMBL/GenBank/DDBJ databases">
        <title>Complete genome sequencing of Jeotgalibaca sp. H21T32.</title>
        <authorList>
            <person name="Bae J.-W."/>
            <person name="Lee S.-Y."/>
        </authorList>
    </citation>
    <scope>NUCLEOTIDE SEQUENCE [LARGE SCALE GENOMIC DNA]</scope>
    <source>
        <strain evidence="14">H21T32</strain>
    </source>
</reference>
<organism evidence="13 14">
    <name type="scientific">Jeotgalibaca ciconiae</name>
    <dbReference type="NCBI Taxonomy" id="2496265"/>
    <lineage>
        <taxon>Bacteria</taxon>
        <taxon>Bacillati</taxon>
        <taxon>Bacillota</taxon>
        <taxon>Bacilli</taxon>
        <taxon>Lactobacillales</taxon>
        <taxon>Carnobacteriaceae</taxon>
        <taxon>Jeotgalibaca</taxon>
    </lineage>
</organism>
<evidence type="ECO:0000256" key="3">
    <source>
        <dbReference type="ARBA" id="ARBA00004744"/>
    </source>
</evidence>
<comment type="cofactor">
    <cofactor evidence="2 11">
        <name>FAD</name>
        <dbReference type="ChEBI" id="CHEBI:57692"/>
    </cofactor>
</comment>
<dbReference type="KEGG" id="jeh:EJN90_10540"/>
<comment type="function">
    <text evidence="11">Involved in coproporphyrin-dependent heme b biosynthesis. Catalyzes the oxidation of coproporphyrinogen III to coproporphyrin III.</text>
</comment>
<dbReference type="InterPro" id="IPR050464">
    <property type="entry name" value="Zeta_carotene_desat/Oxidored"/>
</dbReference>
<dbReference type="Proteomes" id="UP000273326">
    <property type="component" value="Chromosome"/>
</dbReference>
<sequence>MERARKKIAIIGSGISGLVAAYEVNKYIQKEQLPFEILLLEKRLTPGGLIKTIETEDGFVDVGASSFDIRKSDIRPFLEELGLLDQVQYSTGGKMDRFSGHEFINMDKPTYHGIPLQLKDIMHDKELSFKDKLAVIVNSSFNNMKRGTDPCITTEEFLEYRFCKEVSSLIAYPNYPENIYGSLELCPPQFFDSNLVELFEYSDSRMKMNPEELEFYMDGSGKEYTLKNGLSVLVSRLLQDVQSFIQTDKSVTEVTQIDQGIHLLKLNKNEELRVGSLISTIPLSENYHLFSKRSGNDELIPKPVRTGMGTVLFQFPKGVIGRYPHGYGFVIPKRSSYHISKAIFLNRKWPSFEHSEFDNLLIDIGRRQEDTIIELPDETILDFIEKELQEILQLDGTYHYARVYRWSNAIPHISIEERKNLIKNEAQFEKEFNSKGIFLGGNGLHGYGMKNAIREGQILAVKAIEYMKEKNNASIEATSL</sequence>
<evidence type="ECO:0000256" key="11">
    <source>
        <dbReference type="RuleBase" id="RU364052"/>
    </source>
</evidence>
<name>A0A3S9HCH8_9LACT</name>
<dbReference type="PANTHER" id="PTHR42923">
    <property type="entry name" value="PROTOPORPHYRINOGEN OXIDASE"/>
    <property type="match status" value="1"/>
</dbReference>
<evidence type="ECO:0000256" key="5">
    <source>
        <dbReference type="ARBA" id="ARBA00012402"/>
    </source>
</evidence>
<evidence type="ECO:0000313" key="14">
    <source>
        <dbReference type="Proteomes" id="UP000273326"/>
    </source>
</evidence>
<keyword evidence="11" id="KW-0963">Cytoplasm</keyword>
<dbReference type="NCBIfam" id="TIGR00562">
    <property type="entry name" value="proto_IX_ox"/>
    <property type="match status" value="1"/>
</dbReference>
<dbReference type="GO" id="GO:0005737">
    <property type="term" value="C:cytoplasm"/>
    <property type="evidence" value="ECO:0007669"/>
    <property type="project" value="UniProtKB-SubCell"/>
</dbReference>
<dbReference type="GO" id="GO:0006783">
    <property type="term" value="P:heme biosynthetic process"/>
    <property type="evidence" value="ECO:0007669"/>
    <property type="project" value="UniProtKB-UniRule"/>
</dbReference>
<evidence type="ECO:0000313" key="13">
    <source>
        <dbReference type="EMBL" id="AZP05037.1"/>
    </source>
</evidence>
<gene>
    <name evidence="13" type="primary">hemG</name>
    <name evidence="13" type="ORF">EJN90_10540</name>
</gene>
<comment type="subcellular location">
    <subcellularLocation>
        <location evidence="11">Cytoplasm</location>
    </subcellularLocation>
</comment>
<dbReference type="Gene3D" id="3.50.50.60">
    <property type="entry name" value="FAD/NAD(P)-binding domain"/>
    <property type="match status" value="1"/>
</dbReference>
<dbReference type="Gene3D" id="1.10.3110.10">
    <property type="entry name" value="protoporphyrinogen ix oxidase, domain 3"/>
    <property type="match status" value="1"/>
</dbReference>
<dbReference type="Gene3D" id="3.90.660.20">
    <property type="entry name" value="Protoporphyrinogen oxidase, mitochondrial, domain 2"/>
    <property type="match status" value="1"/>
</dbReference>
<comment type="pathway">
    <text evidence="3 11">Porphyrin-containing compound metabolism; protoheme biosynthesis.</text>
</comment>
<comment type="similarity">
    <text evidence="4 11">Belongs to the protoporphyrinogen/coproporphyrinogen oxidase family. Coproporphyrinogen III oxidase subfamily.</text>
</comment>
<dbReference type="AlphaFoldDB" id="A0A3S9HCH8"/>
<dbReference type="InterPro" id="IPR004572">
    <property type="entry name" value="Protoporphyrinogen_oxidase"/>
</dbReference>
<accession>A0A3S9HCH8</accession>
<dbReference type="OrthoDB" id="9805195at2"/>
<dbReference type="EMBL" id="CP034465">
    <property type="protein sequence ID" value="AZP05037.1"/>
    <property type="molecule type" value="Genomic_DNA"/>
</dbReference>